<sequence length="74" mass="8711">MNKDIKRAEYLGRLIGATRWCEEDIELCDKNMLVERLKRIAALSNEISTELMEHRKTFMSPEDLALPYMQPIIK</sequence>
<accession>A0A6J5N4Q3</accession>
<evidence type="ECO:0000313" key="1">
    <source>
        <dbReference type="EMBL" id="CAB4150729.1"/>
    </source>
</evidence>
<reference evidence="1" key="1">
    <citation type="submission" date="2020-04" db="EMBL/GenBank/DDBJ databases">
        <authorList>
            <person name="Chiriac C."/>
            <person name="Salcher M."/>
            <person name="Ghai R."/>
            <person name="Kavagutti S V."/>
        </authorList>
    </citation>
    <scope>NUCLEOTIDE SEQUENCE</scope>
</reference>
<dbReference type="EMBL" id="LR796549">
    <property type="protein sequence ID" value="CAB4150729.1"/>
    <property type="molecule type" value="Genomic_DNA"/>
</dbReference>
<organism evidence="1">
    <name type="scientific">uncultured Caudovirales phage</name>
    <dbReference type="NCBI Taxonomy" id="2100421"/>
    <lineage>
        <taxon>Viruses</taxon>
        <taxon>Duplodnaviria</taxon>
        <taxon>Heunggongvirae</taxon>
        <taxon>Uroviricota</taxon>
        <taxon>Caudoviricetes</taxon>
        <taxon>Peduoviridae</taxon>
        <taxon>Maltschvirus</taxon>
        <taxon>Maltschvirus maltsch</taxon>
    </lineage>
</organism>
<name>A0A6J5N4Q3_9CAUD</name>
<protein>
    <submittedName>
        <fullName evidence="1">Uncharacterized protein</fullName>
    </submittedName>
</protein>
<proteinExistence type="predicted"/>
<gene>
    <name evidence="1" type="ORF">UFOVP574_20</name>
</gene>